<dbReference type="Proteomes" id="UP001501079">
    <property type="component" value="Unassembled WGS sequence"/>
</dbReference>
<dbReference type="RefSeq" id="WP_344754375.1">
    <property type="nucleotide sequence ID" value="NZ_BAABBW010000003.1"/>
</dbReference>
<name>A0ABP8A2C0_9MICO</name>
<dbReference type="EMBL" id="BAABBW010000003">
    <property type="protein sequence ID" value="GAA4176011.1"/>
    <property type="molecule type" value="Genomic_DNA"/>
</dbReference>
<proteinExistence type="predicted"/>
<organism evidence="1 2">
    <name type="scientific">Gryllotalpicola koreensis</name>
    <dbReference type="NCBI Taxonomy" id="993086"/>
    <lineage>
        <taxon>Bacteria</taxon>
        <taxon>Bacillati</taxon>
        <taxon>Actinomycetota</taxon>
        <taxon>Actinomycetes</taxon>
        <taxon>Micrococcales</taxon>
        <taxon>Microbacteriaceae</taxon>
        <taxon>Gryllotalpicola</taxon>
    </lineage>
</organism>
<reference evidence="2" key="1">
    <citation type="journal article" date="2019" name="Int. J. Syst. Evol. Microbiol.">
        <title>The Global Catalogue of Microorganisms (GCM) 10K type strain sequencing project: providing services to taxonomists for standard genome sequencing and annotation.</title>
        <authorList>
            <consortium name="The Broad Institute Genomics Platform"/>
            <consortium name="The Broad Institute Genome Sequencing Center for Infectious Disease"/>
            <person name="Wu L."/>
            <person name="Ma J."/>
        </authorList>
    </citation>
    <scope>NUCLEOTIDE SEQUENCE [LARGE SCALE GENOMIC DNA]</scope>
    <source>
        <strain evidence="2">JCM 17591</strain>
    </source>
</reference>
<gene>
    <name evidence="1" type="ORF">GCM10022287_22520</name>
</gene>
<accession>A0ABP8A2C0</accession>
<evidence type="ECO:0000313" key="2">
    <source>
        <dbReference type="Proteomes" id="UP001501079"/>
    </source>
</evidence>
<evidence type="ECO:0000313" key="1">
    <source>
        <dbReference type="EMBL" id="GAA4176011.1"/>
    </source>
</evidence>
<protein>
    <submittedName>
        <fullName evidence="1">Uncharacterized protein</fullName>
    </submittedName>
</protein>
<keyword evidence="2" id="KW-1185">Reference proteome</keyword>
<comment type="caution">
    <text evidence="1">The sequence shown here is derived from an EMBL/GenBank/DDBJ whole genome shotgun (WGS) entry which is preliminary data.</text>
</comment>
<sequence>MNYKTPVDLRFTLIPETVRNFADECAARTVINRHSTSDAMRDELLAALGLDPE</sequence>